<dbReference type="GO" id="GO:0019843">
    <property type="term" value="F:rRNA binding"/>
    <property type="evidence" value="ECO:0007669"/>
    <property type="project" value="TreeGrafter"/>
</dbReference>
<evidence type="ECO:0000259" key="4">
    <source>
        <dbReference type="Pfam" id="PF06862"/>
    </source>
</evidence>
<dbReference type="Proteomes" id="UP000231279">
    <property type="component" value="Unassembled WGS sequence"/>
</dbReference>
<feature type="domain" description="UTP25 NTP hydrolase-like" evidence="5">
    <location>
        <begin position="2"/>
        <end position="152"/>
    </location>
</feature>
<evidence type="ECO:0000256" key="3">
    <source>
        <dbReference type="ARBA" id="ARBA00023242"/>
    </source>
</evidence>
<evidence type="ECO:0000256" key="1">
    <source>
        <dbReference type="ARBA" id="ARBA00004604"/>
    </source>
</evidence>
<comment type="similarity">
    <text evidence="2">Belongs to the UTP25 family.</text>
</comment>
<dbReference type="EMBL" id="NKXS01001511">
    <property type="protein sequence ID" value="PIN18169.1"/>
    <property type="molecule type" value="Genomic_DNA"/>
</dbReference>
<keyword evidence="7" id="KW-1185">Reference proteome</keyword>
<dbReference type="InterPro" id="IPR053939">
    <property type="entry name" value="UTP25_C"/>
</dbReference>
<dbReference type="InterPro" id="IPR053940">
    <property type="entry name" value="UTP25_NTPase-like"/>
</dbReference>
<dbReference type="OrthoDB" id="10264378at2759"/>
<dbReference type="GO" id="GO:0000462">
    <property type="term" value="P:maturation of SSU-rRNA from tricistronic rRNA transcript (SSU-rRNA, 5.8S rRNA, LSU-rRNA)"/>
    <property type="evidence" value="ECO:0007669"/>
    <property type="project" value="TreeGrafter"/>
</dbReference>
<dbReference type="InterPro" id="IPR010678">
    <property type="entry name" value="UTP25"/>
</dbReference>
<reference evidence="7" key="1">
    <citation type="journal article" date="2018" name="Gigascience">
        <title>Genome assembly of the Pink Ipe (Handroanthus impetiginosus, Bignoniaceae), a highly valued, ecologically keystone Neotropical timber forest tree.</title>
        <authorList>
            <person name="Silva-Junior O.B."/>
            <person name="Grattapaglia D."/>
            <person name="Novaes E."/>
            <person name="Collevatti R.G."/>
        </authorList>
    </citation>
    <scope>NUCLEOTIDE SEQUENCE [LARGE SCALE GENOMIC DNA]</scope>
    <source>
        <strain evidence="7">cv. UFG-1</strain>
    </source>
</reference>
<name>A0A2G9HKX2_9LAMI</name>
<comment type="subcellular location">
    <subcellularLocation>
        <location evidence="1">Nucleus</location>
        <location evidence="1">Nucleolus</location>
    </subcellularLocation>
</comment>
<dbReference type="PANTHER" id="PTHR12933:SF0">
    <property type="entry name" value="U3 SMALL NUCLEOLAR RNA-ASSOCIATED PROTEIN 25 HOMOLOG"/>
    <property type="match status" value="1"/>
</dbReference>
<evidence type="ECO:0008006" key="8">
    <source>
        <dbReference type="Google" id="ProtNLM"/>
    </source>
</evidence>
<sequence length="341" mass="39980">MKPPDFQALLGQDNDNDHFMVGIKFTNRGIKLYGDFYTSDMIVGSPLGLITKIGEAEVDKEKDVDYLSSIEILIIDHADVMLMQNWSHVNTVVEQLNRLPSKQHGTDIMRIRAWYLDGQAHFYRQTVILSSHINPELNALYNQHCLNYRGKIKLECKYKGVLPKILTQARQIYERFDTESIAEADNARLKYFCEKVFPKIKDSVQHGVMIFISSYFEFVRLRNYLKSQGASFCLFGEYIKRNDISHVRGQFFRGEKKIMLYTERAHFYYRYKIRGVQNLIIYSLPERKEFYPEIVNLLEESDTMNCRVLFSRLDHLRLERIVGSTAAKRMVESEKSVFVFA</sequence>
<evidence type="ECO:0000259" key="5">
    <source>
        <dbReference type="Pfam" id="PF22916"/>
    </source>
</evidence>
<dbReference type="AlphaFoldDB" id="A0A2G9HKX2"/>
<organism evidence="6 7">
    <name type="scientific">Handroanthus impetiginosus</name>
    <dbReference type="NCBI Taxonomy" id="429701"/>
    <lineage>
        <taxon>Eukaryota</taxon>
        <taxon>Viridiplantae</taxon>
        <taxon>Streptophyta</taxon>
        <taxon>Embryophyta</taxon>
        <taxon>Tracheophyta</taxon>
        <taxon>Spermatophyta</taxon>
        <taxon>Magnoliopsida</taxon>
        <taxon>eudicotyledons</taxon>
        <taxon>Gunneridae</taxon>
        <taxon>Pentapetalae</taxon>
        <taxon>asterids</taxon>
        <taxon>lamiids</taxon>
        <taxon>Lamiales</taxon>
        <taxon>Bignoniaceae</taxon>
        <taxon>Crescentiina</taxon>
        <taxon>Tabebuia alliance</taxon>
        <taxon>Handroanthus</taxon>
    </lineage>
</organism>
<keyword evidence="3" id="KW-0539">Nucleus</keyword>
<dbReference type="Pfam" id="PF22916">
    <property type="entry name" value="UTP25_NTPase-like"/>
    <property type="match status" value="1"/>
</dbReference>
<evidence type="ECO:0000313" key="7">
    <source>
        <dbReference type="Proteomes" id="UP000231279"/>
    </source>
</evidence>
<evidence type="ECO:0000313" key="6">
    <source>
        <dbReference type="EMBL" id="PIN18169.1"/>
    </source>
</evidence>
<dbReference type="PANTHER" id="PTHR12933">
    <property type="entry name" value="ORF PROTEIN-RELATED"/>
    <property type="match status" value="1"/>
</dbReference>
<evidence type="ECO:0000256" key="2">
    <source>
        <dbReference type="ARBA" id="ARBA00009223"/>
    </source>
</evidence>
<dbReference type="Pfam" id="PF06862">
    <property type="entry name" value="Utp25_C"/>
    <property type="match status" value="1"/>
</dbReference>
<comment type="caution">
    <text evidence="6">The sequence shown here is derived from an EMBL/GenBank/DDBJ whole genome shotgun (WGS) entry which is preliminary data.</text>
</comment>
<dbReference type="GO" id="GO:0032040">
    <property type="term" value="C:small-subunit processome"/>
    <property type="evidence" value="ECO:0007669"/>
    <property type="project" value="TreeGrafter"/>
</dbReference>
<gene>
    <name evidence="6" type="ORF">CDL12_09166</name>
</gene>
<dbReference type="STRING" id="429701.A0A2G9HKX2"/>
<accession>A0A2G9HKX2</accession>
<feature type="domain" description="UTP25 C-terminal" evidence="4">
    <location>
        <begin position="163"/>
        <end position="340"/>
    </location>
</feature>
<dbReference type="GO" id="GO:0034511">
    <property type="term" value="F:U3 snoRNA binding"/>
    <property type="evidence" value="ECO:0007669"/>
    <property type="project" value="InterPro"/>
</dbReference>
<protein>
    <recommendedName>
        <fullName evidence="8">U3 small nucleolar RNA-associated protein 25</fullName>
    </recommendedName>
</protein>
<proteinExistence type="inferred from homology"/>